<dbReference type="AlphaFoldDB" id="H2BXI3"/>
<dbReference type="Proteomes" id="UP000003844">
    <property type="component" value="Unassembled WGS sequence"/>
</dbReference>
<protein>
    <submittedName>
        <fullName evidence="1">Uncharacterized protein</fullName>
    </submittedName>
</protein>
<keyword evidence="2" id="KW-1185">Reference proteome</keyword>
<organism evidence="1 2">
    <name type="scientific">Gillisia limnaea (strain DSM 15749 / LMG 21470 / R-8282)</name>
    <dbReference type="NCBI Taxonomy" id="865937"/>
    <lineage>
        <taxon>Bacteria</taxon>
        <taxon>Pseudomonadati</taxon>
        <taxon>Bacteroidota</taxon>
        <taxon>Flavobacteriia</taxon>
        <taxon>Flavobacteriales</taxon>
        <taxon>Flavobacteriaceae</taxon>
        <taxon>Gillisia</taxon>
    </lineage>
</organism>
<dbReference type="eggNOG" id="ENOG5030YSZ">
    <property type="taxonomic scope" value="Bacteria"/>
</dbReference>
<evidence type="ECO:0000313" key="2">
    <source>
        <dbReference type="Proteomes" id="UP000003844"/>
    </source>
</evidence>
<proteinExistence type="predicted"/>
<evidence type="ECO:0000313" key="1">
    <source>
        <dbReference type="EMBL" id="EHQ02065.1"/>
    </source>
</evidence>
<dbReference type="STRING" id="865937.Gilli_1407"/>
<reference evidence="2" key="1">
    <citation type="journal article" date="2012" name="Stand. Genomic Sci.">
        <title>Genome sequence of the Antarctic rhodopsins-containing flavobacterium Gillisia limnaea type strain (R-8282(T)).</title>
        <authorList>
            <person name="Riedel T."/>
            <person name="Held B."/>
            <person name="Nolan M."/>
            <person name="Lucas S."/>
            <person name="Lapidus A."/>
            <person name="Tice H."/>
            <person name="Del Rio T.G."/>
            <person name="Cheng J.F."/>
            <person name="Han C."/>
            <person name="Tapia R."/>
            <person name="Goodwin L.A."/>
            <person name="Pitluck S."/>
            <person name="Liolios K."/>
            <person name="Mavromatis K."/>
            <person name="Pagani I."/>
            <person name="Ivanova N."/>
            <person name="Mikhailova N."/>
            <person name="Pati A."/>
            <person name="Chen A."/>
            <person name="Palaniappan K."/>
            <person name="Land M."/>
            <person name="Rohde M."/>
            <person name="Tindall B.J."/>
            <person name="Detter J.C."/>
            <person name="Goker M."/>
            <person name="Bristow J."/>
            <person name="Eisen J.A."/>
            <person name="Markowitz V."/>
            <person name="Hugenholtz P."/>
            <person name="Kyrpides N.C."/>
            <person name="Klenk H.P."/>
            <person name="Woyke T."/>
        </authorList>
    </citation>
    <scope>NUCLEOTIDE SEQUENCE [LARGE SCALE GENOMIC DNA]</scope>
    <source>
        <strain evidence="2">DSM 15749 / LMG 21470 / R-8282</strain>
    </source>
</reference>
<gene>
    <name evidence="1" type="ORF">Gilli_1407</name>
</gene>
<dbReference type="EMBL" id="JH594606">
    <property type="protein sequence ID" value="EHQ02065.1"/>
    <property type="molecule type" value="Genomic_DNA"/>
</dbReference>
<accession>H2BXI3</accession>
<sequence>MKKLLATTAIVHCGGIFCRKFSPFCYLSATAEKSFGHFPQQTIAKPLPVIMKKLTNYFTIIFIALLISCTNEKSDSKKGFETDYKDSEEIKLGILSEISKIEFLREDDKYGEWGGDVDVIDIYKYKDEIFANYKRYVGKTTPPPPPDDTKMNKKWYEYKSLENKIDSIKLSENEKKLVETIFSDLLKNKMKNDNIPIDGYYNSVIASDSSLVIIDYNSFEWSSFMDLKTELTKK</sequence>
<dbReference type="HOGENOM" id="CLU_1183680_0_0_10"/>
<name>H2BXI3_GILLR</name>